<evidence type="ECO:0000313" key="2">
    <source>
        <dbReference type="EMBL" id="KAH0748159.1"/>
    </source>
</evidence>
<accession>A0ABQ7UFF0</accession>
<feature type="compositionally biased region" description="Low complexity" evidence="1">
    <location>
        <begin position="86"/>
        <end position="98"/>
    </location>
</feature>
<dbReference type="EMBL" id="JAIVGD010000019">
    <property type="protein sequence ID" value="KAH0748159.1"/>
    <property type="molecule type" value="Genomic_DNA"/>
</dbReference>
<protein>
    <submittedName>
        <fullName evidence="2">Uncharacterized protein</fullName>
    </submittedName>
</protein>
<sequence>MSNKPDHQVQGIGDIVSSKRREFIERGLIEKSKIGEPKKLAREDIDLNKNANMLIHTPPSPPPPPPPPPAAAAVVATSSRRKEKSISSIVNANFSSSSTRRGRGRGAGRGRGRDRGRRGSLQNNANVDRFHDPSRFNDVVDLNKGDTHLGSLTRHNQ</sequence>
<feature type="compositionally biased region" description="Pro residues" evidence="1">
    <location>
        <begin position="58"/>
        <end position="70"/>
    </location>
</feature>
<dbReference type="Proteomes" id="UP000826656">
    <property type="component" value="Unassembled WGS sequence"/>
</dbReference>
<feature type="region of interest" description="Disordered" evidence="1">
    <location>
        <begin position="33"/>
        <end position="157"/>
    </location>
</feature>
<evidence type="ECO:0000256" key="1">
    <source>
        <dbReference type="SAM" id="MobiDB-lite"/>
    </source>
</evidence>
<organism evidence="2 3">
    <name type="scientific">Solanum tuberosum</name>
    <name type="common">Potato</name>
    <dbReference type="NCBI Taxonomy" id="4113"/>
    <lineage>
        <taxon>Eukaryota</taxon>
        <taxon>Viridiplantae</taxon>
        <taxon>Streptophyta</taxon>
        <taxon>Embryophyta</taxon>
        <taxon>Tracheophyta</taxon>
        <taxon>Spermatophyta</taxon>
        <taxon>Magnoliopsida</taxon>
        <taxon>eudicotyledons</taxon>
        <taxon>Gunneridae</taxon>
        <taxon>Pentapetalae</taxon>
        <taxon>asterids</taxon>
        <taxon>lamiids</taxon>
        <taxon>Solanales</taxon>
        <taxon>Solanaceae</taxon>
        <taxon>Solanoideae</taxon>
        <taxon>Solaneae</taxon>
        <taxon>Solanum</taxon>
    </lineage>
</organism>
<keyword evidence="3" id="KW-1185">Reference proteome</keyword>
<feature type="compositionally biased region" description="Basic and acidic residues" evidence="1">
    <location>
        <begin position="33"/>
        <end position="47"/>
    </location>
</feature>
<evidence type="ECO:0000313" key="3">
    <source>
        <dbReference type="Proteomes" id="UP000826656"/>
    </source>
</evidence>
<gene>
    <name evidence="2" type="ORF">KY290_027391</name>
</gene>
<reference evidence="2 3" key="1">
    <citation type="journal article" date="2021" name="bioRxiv">
        <title>Chromosome-scale and haplotype-resolved genome assembly of a tetraploid potato cultivar.</title>
        <authorList>
            <person name="Sun H."/>
            <person name="Jiao W.-B."/>
            <person name="Krause K."/>
            <person name="Campoy J.A."/>
            <person name="Goel M."/>
            <person name="Folz-Donahue K."/>
            <person name="Kukat C."/>
            <person name="Huettel B."/>
            <person name="Schneeberger K."/>
        </authorList>
    </citation>
    <scope>NUCLEOTIDE SEQUENCE [LARGE SCALE GENOMIC DNA]</scope>
    <source>
        <strain evidence="2">SolTubOtavaFocal</strain>
        <tissue evidence="2">Leaves</tissue>
    </source>
</reference>
<comment type="caution">
    <text evidence="2">The sequence shown here is derived from an EMBL/GenBank/DDBJ whole genome shotgun (WGS) entry which is preliminary data.</text>
</comment>
<name>A0ABQ7UFF0_SOLTU</name>
<feature type="compositionally biased region" description="Basic residues" evidence="1">
    <location>
        <begin position="100"/>
        <end position="118"/>
    </location>
</feature>
<proteinExistence type="predicted"/>